<evidence type="ECO:0000313" key="3">
    <source>
        <dbReference type="Proteomes" id="UP001205105"/>
    </source>
</evidence>
<feature type="signal peptide" evidence="1">
    <location>
        <begin position="1"/>
        <end position="23"/>
    </location>
</feature>
<organism evidence="2 3">
    <name type="scientific">Chlorella ohadii</name>
    <dbReference type="NCBI Taxonomy" id="2649997"/>
    <lineage>
        <taxon>Eukaryota</taxon>
        <taxon>Viridiplantae</taxon>
        <taxon>Chlorophyta</taxon>
        <taxon>core chlorophytes</taxon>
        <taxon>Trebouxiophyceae</taxon>
        <taxon>Chlorellales</taxon>
        <taxon>Chlorellaceae</taxon>
        <taxon>Chlorella clade</taxon>
        <taxon>Chlorella</taxon>
    </lineage>
</organism>
<accession>A0AAD5H361</accession>
<evidence type="ECO:0000256" key="1">
    <source>
        <dbReference type="SAM" id="SignalP"/>
    </source>
</evidence>
<proteinExistence type="predicted"/>
<dbReference type="Proteomes" id="UP001205105">
    <property type="component" value="Unassembled WGS sequence"/>
</dbReference>
<name>A0AAD5H361_9CHLO</name>
<comment type="caution">
    <text evidence="2">The sequence shown here is derived from an EMBL/GenBank/DDBJ whole genome shotgun (WGS) entry which is preliminary data.</text>
</comment>
<dbReference type="EMBL" id="JADXDR010000050">
    <property type="protein sequence ID" value="KAI7842599.1"/>
    <property type="molecule type" value="Genomic_DNA"/>
</dbReference>
<gene>
    <name evidence="2" type="ORF">COHA_003703</name>
</gene>
<sequence length="265" mass="27992">MAGAASLALLLALAALLAPTAFARTCVYCKGSTRLSCHTDSGLGPDCKWWGSKDSHALKYCGASSCNDLLTRSGVTYELKAVLDYTDACPNPDSPVECDYDEVHYVSNRRRSLLGSRRALHSTGAAAQPVPVVQAADAQPAPQEQPASDAPRAAVNGDACMARVLDDLNQATAAAKEQSQPLSEEQLRFHMDAWEACGGLNPYHLTVAAGADVGGRRLLGRSNCGKLSCFRNGITEGSVLCNAWCGLYAKCDARPGAWGRCKLVG</sequence>
<keyword evidence="1" id="KW-0732">Signal</keyword>
<reference evidence="2" key="1">
    <citation type="submission" date="2020-11" db="EMBL/GenBank/DDBJ databases">
        <title>Chlorella ohadii genome sequencing and assembly.</title>
        <authorList>
            <person name="Murik O."/>
            <person name="Treves H."/>
            <person name="Kedem I."/>
            <person name="Shotland Y."/>
            <person name="Kaplan A."/>
        </authorList>
    </citation>
    <scope>NUCLEOTIDE SEQUENCE</scope>
    <source>
        <strain evidence="2">1</strain>
    </source>
</reference>
<evidence type="ECO:0000313" key="2">
    <source>
        <dbReference type="EMBL" id="KAI7842599.1"/>
    </source>
</evidence>
<keyword evidence="3" id="KW-1185">Reference proteome</keyword>
<protein>
    <submittedName>
        <fullName evidence="2">Uncharacterized protein</fullName>
    </submittedName>
</protein>
<feature type="chain" id="PRO_5042268029" evidence="1">
    <location>
        <begin position="24"/>
        <end position="265"/>
    </location>
</feature>
<dbReference type="AlphaFoldDB" id="A0AAD5H361"/>